<feature type="binding site" evidence="8">
    <location>
        <position position="195"/>
    </location>
    <ligand>
        <name>Mg(2+)</name>
        <dbReference type="ChEBI" id="CHEBI:18420"/>
    </ligand>
</feature>
<dbReference type="GO" id="GO:0046872">
    <property type="term" value="F:metal ion binding"/>
    <property type="evidence" value="ECO:0007669"/>
    <property type="project" value="UniProtKB-KW"/>
</dbReference>
<dbReference type="InterPro" id="IPR006384">
    <property type="entry name" value="HAD_hydro_PyrdxlP_Pase-like"/>
</dbReference>
<keyword evidence="9" id="KW-1185">Reference proteome</keyword>
<feature type="active site" description="Nucleophile" evidence="6">
    <location>
        <position position="23"/>
    </location>
</feature>
<evidence type="ECO:0000256" key="5">
    <source>
        <dbReference type="ARBA" id="ARBA00022842"/>
    </source>
</evidence>
<dbReference type="KEGG" id="aplc:110983821"/>
<evidence type="ECO:0000256" key="7">
    <source>
        <dbReference type="PIRSR" id="PIRSR031051-2"/>
    </source>
</evidence>
<dbReference type="InterPro" id="IPR023214">
    <property type="entry name" value="HAD_sf"/>
</dbReference>
<dbReference type="SUPFAM" id="SSF56784">
    <property type="entry name" value="HAD-like"/>
    <property type="match status" value="1"/>
</dbReference>
<feature type="binding site" evidence="7">
    <location>
        <position position="114"/>
    </location>
    <ligand>
        <name>substrate</name>
    </ligand>
</feature>
<dbReference type="Proteomes" id="UP000694845">
    <property type="component" value="Unplaced"/>
</dbReference>
<evidence type="ECO:0000313" key="9">
    <source>
        <dbReference type="Proteomes" id="UP000694845"/>
    </source>
</evidence>
<keyword evidence="3 8" id="KW-0479">Metal-binding</keyword>
<dbReference type="AlphaFoldDB" id="A0A8B7Z6Y9"/>
<comment type="similarity">
    <text evidence="2">Belongs to the HAD-like hydrolase superfamily. PHOSPHO family.</text>
</comment>
<proteinExistence type="inferred from homology"/>
<reference evidence="10" key="1">
    <citation type="submission" date="2025-08" db="UniProtKB">
        <authorList>
            <consortium name="RefSeq"/>
        </authorList>
    </citation>
    <scope>IDENTIFICATION</scope>
</reference>
<dbReference type="NCBIfam" id="TIGR01489">
    <property type="entry name" value="DKMTPPase-SF"/>
    <property type="match status" value="1"/>
</dbReference>
<feature type="binding site" evidence="8">
    <location>
        <position position="25"/>
    </location>
    <ligand>
        <name>Mg(2+)</name>
        <dbReference type="ChEBI" id="CHEBI:18420"/>
    </ligand>
</feature>
<name>A0A8B7Z6Y9_ACAPL</name>
<dbReference type="InterPro" id="IPR016965">
    <property type="entry name" value="Pase_PHOSPHO-typ"/>
</dbReference>
<dbReference type="Gene3D" id="3.40.50.1000">
    <property type="entry name" value="HAD superfamily/HAD-like"/>
    <property type="match status" value="1"/>
</dbReference>
<feature type="binding site" evidence="8">
    <location>
        <position position="23"/>
    </location>
    <ligand>
        <name>Mg(2+)</name>
        <dbReference type="ChEBI" id="CHEBI:18420"/>
    </ligand>
</feature>
<evidence type="ECO:0000256" key="6">
    <source>
        <dbReference type="PIRSR" id="PIRSR031051-1"/>
    </source>
</evidence>
<feature type="active site" description="Proton donor" evidence="6">
    <location>
        <position position="25"/>
    </location>
</feature>
<organism evidence="9 10">
    <name type="scientific">Acanthaster planci</name>
    <name type="common">Crown-of-thorns starfish</name>
    <dbReference type="NCBI Taxonomy" id="133434"/>
    <lineage>
        <taxon>Eukaryota</taxon>
        <taxon>Metazoa</taxon>
        <taxon>Echinodermata</taxon>
        <taxon>Eleutherozoa</taxon>
        <taxon>Asterozoa</taxon>
        <taxon>Asteroidea</taxon>
        <taxon>Valvatacea</taxon>
        <taxon>Valvatida</taxon>
        <taxon>Acanthasteridae</taxon>
        <taxon>Acanthaster</taxon>
    </lineage>
</organism>
<feature type="binding site" evidence="7">
    <location>
        <position position="34"/>
    </location>
    <ligand>
        <name>substrate</name>
    </ligand>
</feature>
<evidence type="ECO:0000256" key="8">
    <source>
        <dbReference type="PIRSR" id="PIRSR031051-3"/>
    </source>
</evidence>
<dbReference type="GO" id="GO:0016791">
    <property type="term" value="F:phosphatase activity"/>
    <property type="evidence" value="ECO:0007669"/>
    <property type="project" value="InterPro"/>
</dbReference>
<evidence type="ECO:0000256" key="4">
    <source>
        <dbReference type="ARBA" id="ARBA00022801"/>
    </source>
</evidence>
<keyword evidence="4" id="KW-0378">Hydrolase</keyword>
<dbReference type="NCBIfam" id="TIGR01488">
    <property type="entry name" value="HAD-SF-IB"/>
    <property type="match status" value="1"/>
</dbReference>
<evidence type="ECO:0000256" key="3">
    <source>
        <dbReference type="ARBA" id="ARBA00022723"/>
    </source>
</evidence>
<dbReference type="InterPro" id="IPR036412">
    <property type="entry name" value="HAD-like_sf"/>
</dbReference>
<evidence type="ECO:0000256" key="1">
    <source>
        <dbReference type="ARBA" id="ARBA00001946"/>
    </source>
</evidence>
<dbReference type="OrthoDB" id="10267182at2759"/>
<dbReference type="PANTHER" id="PTHR20889:SF12">
    <property type="entry name" value="LP01149P"/>
    <property type="match status" value="1"/>
</dbReference>
<evidence type="ECO:0000313" key="10">
    <source>
        <dbReference type="RefSeq" id="XP_022099091.1"/>
    </source>
</evidence>
<sequence>MIVSCETIFGGEMATRKMLFVFDFDQTIINCNIDVWIRRLLPNGKVPKQIKDRYKEHDSWTQYMADIFSHLHSSGIHKSEILDSIAEVPFTPGMVELLKYQQTAPSIDTIIASDANSLFISHILESADLQGAYQEIFSNPAEFDEAGCIGINHYHKHECQRCPVNLCKATVLKAYLQKKSQIDPVVYDTVAFVGDGTNDFCPCLSLGENDLIFARKGYRLMEEIEQCMSVRPDCTANCKRIKATVIPWDDAFQILHYVQEIYSSKTDKAN</sequence>
<dbReference type="PIRSF" id="PIRSF031051">
    <property type="entry name" value="PyrdxlP_Pase_PHOSPHO2"/>
    <property type="match status" value="1"/>
</dbReference>
<dbReference type="PANTHER" id="PTHR20889">
    <property type="entry name" value="PHOSPHATASE, ORPHAN 1, 2"/>
    <property type="match status" value="1"/>
</dbReference>
<accession>A0A8B7Z6Y9</accession>
<dbReference type="Pfam" id="PF06888">
    <property type="entry name" value="Put_Phosphatase"/>
    <property type="match status" value="1"/>
</dbReference>
<comment type="cofactor">
    <cofactor evidence="1 8">
        <name>Mg(2+)</name>
        <dbReference type="ChEBI" id="CHEBI:18420"/>
    </cofactor>
</comment>
<dbReference type="RefSeq" id="XP_022099091.1">
    <property type="nucleotide sequence ID" value="XM_022243399.1"/>
</dbReference>
<evidence type="ECO:0000256" key="2">
    <source>
        <dbReference type="ARBA" id="ARBA00008541"/>
    </source>
</evidence>
<keyword evidence="5 8" id="KW-0460">Magnesium</keyword>
<protein>
    <submittedName>
        <fullName evidence="10">Pyridoxal phosphate phosphatase PHOSPHO2-like isoform X1</fullName>
    </submittedName>
</protein>
<gene>
    <name evidence="10" type="primary">LOC110983821</name>
</gene>
<dbReference type="GeneID" id="110983821"/>